<evidence type="ECO:0000256" key="3">
    <source>
        <dbReference type="ARBA" id="ARBA00022692"/>
    </source>
</evidence>
<keyword evidence="7" id="KW-0472">Membrane</keyword>
<feature type="compositionally biased region" description="Acidic residues" evidence="9">
    <location>
        <begin position="95"/>
        <end position="109"/>
    </location>
</feature>
<dbReference type="InterPro" id="IPR004282">
    <property type="entry name" value="CemA"/>
</dbReference>
<sequence length="199" mass="22371">MVGEGMRLSKKDEEGLSTIGEEGSGEGAAYVEGQWGGGSAVSEKGGCGLMVVEEGGCGFFAPNAKNSHSGKRSWWKKFFFDDEGNWLGLKDEDILEEEESEGSSEEEVSEGEKFEAWKRRAEAIIELREAQADLRNQENRRWEDWLVDETNDVNSSSWDQDWNDRPGKSREDALENPSELIPERGLVKSLRDFSLGDRR</sequence>
<comment type="subcellular location">
    <subcellularLocation>
        <location evidence="1">Membrane</location>
        <topology evidence="1">Multi-pass membrane protein</topology>
    </subcellularLocation>
</comment>
<keyword evidence="3" id="KW-0812">Transmembrane</keyword>
<comment type="caution">
    <text evidence="10">The sequence shown here is derived from an EMBL/GenBank/DDBJ whole genome shotgun (WGS) entry which is preliminary data.</text>
</comment>
<protein>
    <submittedName>
        <fullName evidence="10">CemA-like proton extrusion protein-like protein</fullName>
    </submittedName>
</protein>
<keyword evidence="6" id="KW-0406">Ion transport</keyword>
<evidence type="ECO:0000256" key="7">
    <source>
        <dbReference type="ARBA" id="ARBA00023136"/>
    </source>
</evidence>
<dbReference type="GO" id="GO:1902600">
    <property type="term" value="P:proton transmembrane transport"/>
    <property type="evidence" value="ECO:0007669"/>
    <property type="project" value="UniProtKB-KW"/>
</dbReference>
<evidence type="ECO:0000256" key="8">
    <source>
        <dbReference type="ARBA" id="ARBA00043980"/>
    </source>
</evidence>
<dbReference type="GO" id="GO:0016020">
    <property type="term" value="C:membrane"/>
    <property type="evidence" value="ECO:0007669"/>
    <property type="project" value="UniProtKB-SubCell"/>
</dbReference>
<organism evidence="10 11">
    <name type="scientific">Actinidia rufa</name>
    <dbReference type="NCBI Taxonomy" id="165716"/>
    <lineage>
        <taxon>Eukaryota</taxon>
        <taxon>Viridiplantae</taxon>
        <taxon>Streptophyta</taxon>
        <taxon>Embryophyta</taxon>
        <taxon>Tracheophyta</taxon>
        <taxon>Spermatophyta</taxon>
        <taxon>Magnoliopsida</taxon>
        <taxon>eudicotyledons</taxon>
        <taxon>Gunneridae</taxon>
        <taxon>Pentapetalae</taxon>
        <taxon>asterids</taxon>
        <taxon>Ericales</taxon>
        <taxon>Actinidiaceae</taxon>
        <taxon>Actinidia</taxon>
    </lineage>
</organism>
<name>A0A7J0GEM0_9ERIC</name>
<evidence type="ECO:0000256" key="5">
    <source>
        <dbReference type="ARBA" id="ARBA00022989"/>
    </source>
</evidence>
<evidence type="ECO:0000256" key="6">
    <source>
        <dbReference type="ARBA" id="ARBA00023065"/>
    </source>
</evidence>
<feature type="compositionally biased region" description="Basic and acidic residues" evidence="9">
    <location>
        <begin position="162"/>
        <end position="173"/>
    </location>
</feature>
<comment type="similarity">
    <text evidence="8">Belongs to the CemA family.</text>
</comment>
<evidence type="ECO:0000256" key="4">
    <source>
        <dbReference type="ARBA" id="ARBA00022781"/>
    </source>
</evidence>
<gene>
    <name evidence="10" type="ORF">Acr_20g0009800</name>
</gene>
<dbReference type="PANTHER" id="PTHR33650:SF1">
    <property type="entry name" value="CHLOROPLAST ENVELOPE MEMBRANE PROTEIN"/>
    <property type="match status" value="1"/>
</dbReference>
<feature type="region of interest" description="Disordered" evidence="9">
    <location>
        <begin position="95"/>
        <end position="114"/>
    </location>
</feature>
<keyword evidence="4" id="KW-0375">Hydrogen ion transport</keyword>
<keyword evidence="5" id="KW-1133">Transmembrane helix</keyword>
<dbReference type="Proteomes" id="UP000585474">
    <property type="component" value="Unassembled WGS sequence"/>
</dbReference>
<feature type="region of interest" description="Disordered" evidence="9">
    <location>
        <begin position="152"/>
        <end position="181"/>
    </location>
</feature>
<dbReference type="PANTHER" id="PTHR33650">
    <property type="entry name" value="CHLOROPLAST ENVELOPE MEMBRANE PROTEIN-RELATED"/>
    <property type="match status" value="1"/>
</dbReference>
<proteinExistence type="inferred from homology"/>
<keyword evidence="2" id="KW-0813">Transport</keyword>
<keyword evidence="11" id="KW-1185">Reference proteome</keyword>
<evidence type="ECO:0000313" key="10">
    <source>
        <dbReference type="EMBL" id="GFZ09172.1"/>
    </source>
</evidence>
<dbReference type="AlphaFoldDB" id="A0A7J0GEM0"/>
<evidence type="ECO:0000256" key="2">
    <source>
        <dbReference type="ARBA" id="ARBA00022448"/>
    </source>
</evidence>
<evidence type="ECO:0000256" key="9">
    <source>
        <dbReference type="SAM" id="MobiDB-lite"/>
    </source>
</evidence>
<evidence type="ECO:0000313" key="11">
    <source>
        <dbReference type="Proteomes" id="UP000585474"/>
    </source>
</evidence>
<reference evidence="10 11" key="1">
    <citation type="submission" date="2019-07" db="EMBL/GenBank/DDBJ databases">
        <title>De Novo Assembly of kiwifruit Actinidia rufa.</title>
        <authorList>
            <person name="Sugita-Konishi S."/>
            <person name="Sato K."/>
            <person name="Mori E."/>
            <person name="Abe Y."/>
            <person name="Kisaki G."/>
            <person name="Hamano K."/>
            <person name="Suezawa K."/>
            <person name="Otani M."/>
            <person name="Fukuda T."/>
            <person name="Manabe T."/>
            <person name="Gomi K."/>
            <person name="Tabuchi M."/>
            <person name="Akimitsu K."/>
            <person name="Kataoka I."/>
        </authorList>
    </citation>
    <scope>NUCLEOTIDE SEQUENCE [LARGE SCALE GENOMIC DNA]</scope>
    <source>
        <strain evidence="11">cv. Fuchu</strain>
    </source>
</reference>
<evidence type="ECO:0000256" key="1">
    <source>
        <dbReference type="ARBA" id="ARBA00004141"/>
    </source>
</evidence>
<dbReference type="OrthoDB" id="1748043at2759"/>
<dbReference type="EMBL" id="BJWL01000020">
    <property type="protein sequence ID" value="GFZ09172.1"/>
    <property type="molecule type" value="Genomic_DNA"/>
</dbReference>
<feature type="region of interest" description="Disordered" evidence="9">
    <location>
        <begin position="1"/>
        <end position="35"/>
    </location>
</feature>
<accession>A0A7J0GEM0</accession>